<sequence length="372" mass="42064">MRRTRLLAVLAIAVVAGLMVTGCERQGDLTQRVGVASTWIPNLQPATFTIWAGQNQNAGNVTVWFDQTKLYIKYQTTGNWWISETHAHAATSLGGIPQKNGNPSPGKFEFKNTFNPKVQTWTYAIPVKPGWVEGTELYIATHCVVSQLVGGKYVNEQTGWAGPHDFPGRNWAKYIKYRRYIKDVRLPDYVVRARVDEGSLPYFPPSTFTVSLTGITETFYDVWNYPDTSYPGWCAEHDKGILVFNGFNEYLTKLHSTENWMLPGYPDIHPDRWDNVNYLLNHKLPGATADDIQVAIWWLLTPEDPKLPLDHPLIGNAKTMHDEALLYGEGWHPIPGAGQVIGVFLDIQSMFFMGKPMPLRFDIQPVIIEVDP</sequence>
<reference evidence="1" key="1">
    <citation type="submission" date="2019-03" db="EMBL/GenBank/DDBJ databases">
        <title>Lake Tanganyika Metagenome-Assembled Genomes (MAGs).</title>
        <authorList>
            <person name="Tran P."/>
        </authorList>
    </citation>
    <scope>NUCLEOTIDE SEQUENCE</scope>
    <source>
        <strain evidence="1">K_DeepCast_150m_m2_040</strain>
    </source>
</reference>
<gene>
    <name evidence="1" type="ORF">FJY68_10895</name>
</gene>
<evidence type="ECO:0000313" key="1">
    <source>
        <dbReference type="EMBL" id="MBM3332333.1"/>
    </source>
</evidence>
<dbReference type="PROSITE" id="PS51257">
    <property type="entry name" value="PROKAR_LIPOPROTEIN"/>
    <property type="match status" value="1"/>
</dbReference>
<protein>
    <submittedName>
        <fullName evidence="1">Uncharacterized protein</fullName>
    </submittedName>
</protein>
<organism evidence="1 2">
    <name type="scientific">candidate division WOR-3 bacterium</name>
    <dbReference type="NCBI Taxonomy" id="2052148"/>
    <lineage>
        <taxon>Bacteria</taxon>
        <taxon>Bacteria division WOR-3</taxon>
    </lineage>
</organism>
<comment type="caution">
    <text evidence="1">The sequence shown here is derived from an EMBL/GenBank/DDBJ whole genome shotgun (WGS) entry which is preliminary data.</text>
</comment>
<dbReference type="AlphaFoldDB" id="A0A937XII7"/>
<accession>A0A937XII7</accession>
<dbReference type="EMBL" id="VGIR01000077">
    <property type="protein sequence ID" value="MBM3332333.1"/>
    <property type="molecule type" value="Genomic_DNA"/>
</dbReference>
<dbReference type="Proteomes" id="UP000779900">
    <property type="component" value="Unassembled WGS sequence"/>
</dbReference>
<evidence type="ECO:0000313" key="2">
    <source>
        <dbReference type="Proteomes" id="UP000779900"/>
    </source>
</evidence>
<name>A0A937XII7_UNCW3</name>
<proteinExistence type="predicted"/>